<reference evidence="3" key="1">
    <citation type="journal article" date="2010" name="Science">
        <title>Signatures of adaptation to obligate biotrophy in the Hyaloperonospora arabidopsidis genome.</title>
        <authorList>
            <person name="Baxter L."/>
            <person name="Tripathy S."/>
            <person name="Ishaque N."/>
            <person name="Boot N."/>
            <person name="Cabral A."/>
            <person name="Kemen E."/>
            <person name="Thines M."/>
            <person name="Ah-Fong A."/>
            <person name="Anderson R."/>
            <person name="Badejoko W."/>
            <person name="Bittner-Eddy P."/>
            <person name="Boore J.L."/>
            <person name="Chibucos M.C."/>
            <person name="Coates M."/>
            <person name="Dehal P."/>
            <person name="Delehaunty K."/>
            <person name="Dong S."/>
            <person name="Downton P."/>
            <person name="Dumas B."/>
            <person name="Fabro G."/>
            <person name="Fronick C."/>
            <person name="Fuerstenberg S.I."/>
            <person name="Fulton L."/>
            <person name="Gaulin E."/>
            <person name="Govers F."/>
            <person name="Hughes L."/>
            <person name="Humphray S."/>
            <person name="Jiang R.H."/>
            <person name="Judelson H."/>
            <person name="Kamoun S."/>
            <person name="Kyung K."/>
            <person name="Meijer H."/>
            <person name="Minx P."/>
            <person name="Morris P."/>
            <person name="Nelson J."/>
            <person name="Phuntumart V."/>
            <person name="Qutob D."/>
            <person name="Rehmany A."/>
            <person name="Rougon-Cardoso A."/>
            <person name="Ryden P."/>
            <person name="Torto-Alalibo T."/>
            <person name="Studholme D."/>
            <person name="Wang Y."/>
            <person name="Win J."/>
            <person name="Wood J."/>
            <person name="Clifton S.W."/>
            <person name="Rogers J."/>
            <person name="Van den Ackerveken G."/>
            <person name="Jones J.D."/>
            <person name="McDowell J.M."/>
            <person name="Beynon J."/>
            <person name="Tyler B.M."/>
        </authorList>
    </citation>
    <scope>NUCLEOTIDE SEQUENCE [LARGE SCALE GENOMIC DNA]</scope>
    <source>
        <strain evidence="3">Emoy2</strain>
    </source>
</reference>
<dbReference type="HOGENOM" id="CLU_2908837_0_0_1"/>
<reference evidence="2" key="2">
    <citation type="submission" date="2015-06" db="UniProtKB">
        <authorList>
            <consortium name="EnsemblProtists"/>
        </authorList>
    </citation>
    <scope>IDENTIFICATION</scope>
    <source>
        <strain evidence="2">Emoy2</strain>
    </source>
</reference>
<evidence type="ECO:0000313" key="3">
    <source>
        <dbReference type="Proteomes" id="UP000011713"/>
    </source>
</evidence>
<name>M4BAD0_HYAAE</name>
<sequence>MIVGSVSAMEGRGVWMLFKGNGSCAARKVRTRGKSQRCASATKTRPRKRSPRLADPGNIRRH</sequence>
<dbReference type="AlphaFoldDB" id="M4BAD0"/>
<feature type="region of interest" description="Disordered" evidence="1">
    <location>
        <begin position="25"/>
        <end position="62"/>
    </location>
</feature>
<evidence type="ECO:0000313" key="2">
    <source>
        <dbReference type="EnsemblProtists" id="HpaP803240"/>
    </source>
</evidence>
<dbReference type="Proteomes" id="UP000011713">
    <property type="component" value="Unassembled WGS sequence"/>
</dbReference>
<keyword evidence="3" id="KW-1185">Reference proteome</keyword>
<proteinExistence type="predicted"/>
<organism evidence="2 3">
    <name type="scientific">Hyaloperonospora arabidopsidis (strain Emoy2)</name>
    <name type="common">Downy mildew agent</name>
    <name type="synonym">Peronospora arabidopsidis</name>
    <dbReference type="NCBI Taxonomy" id="559515"/>
    <lineage>
        <taxon>Eukaryota</taxon>
        <taxon>Sar</taxon>
        <taxon>Stramenopiles</taxon>
        <taxon>Oomycota</taxon>
        <taxon>Peronosporomycetes</taxon>
        <taxon>Peronosporales</taxon>
        <taxon>Peronosporaceae</taxon>
        <taxon>Hyaloperonospora</taxon>
    </lineage>
</organism>
<dbReference type="EnsemblProtists" id="HpaT803240">
    <property type="protein sequence ID" value="HpaP803240"/>
    <property type="gene ID" value="HpaG803240"/>
</dbReference>
<protein>
    <submittedName>
        <fullName evidence="2">Uncharacterized protein</fullName>
    </submittedName>
</protein>
<dbReference type="EMBL" id="JH598060">
    <property type="status" value="NOT_ANNOTATED_CDS"/>
    <property type="molecule type" value="Genomic_DNA"/>
</dbReference>
<accession>M4BAD0</accession>
<dbReference type="InParanoid" id="M4BAD0"/>
<dbReference type="VEuPathDB" id="FungiDB:HpaG803240"/>
<evidence type="ECO:0000256" key="1">
    <source>
        <dbReference type="SAM" id="MobiDB-lite"/>
    </source>
</evidence>